<feature type="non-terminal residue" evidence="1">
    <location>
        <position position="1"/>
    </location>
</feature>
<proteinExistence type="predicted"/>
<accession>A0A383D1D9</accession>
<protein>
    <submittedName>
        <fullName evidence="1">Uncharacterized protein</fullName>
    </submittedName>
</protein>
<name>A0A383D1D9_9ZZZZ</name>
<sequence>IGYHIRAGKHDVTEYDWERYMDFSDRHLIYIE</sequence>
<organism evidence="1">
    <name type="scientific">marine metagenome</name>
    <dbReference type="NCBI Taxonomy" id="408172"/>
    <lineage>
        <taxon>unclassified sequences</taxon>
        <taxon>metagenomes</taxon>
        <taxon>ecological metagenomes</taxon>
    </lineage>
</organism>
<evidence type="ECO:0000313" key="1">
    <source>
        <dbReference type="EMBL" id="SVE37698.1"/>
    </source>
</evidence>
<dbReference type="AlphaFoldDB" id="A0A383D1D9"/>
<gene>
    <name evidence="1" type="ORF">METZ01_LOCUS490552</name>
</gene>
<reference evidence="1" key="1">
    <citation type="submission" date="2018-05" db="EMBL/GenBank/DDBJ databases">
        <authorList>
            <person name="Lanie J.A."/>
            <person name="Ng W.-L."/>
            <person name="Kazmierczak K.M."/>
            <person name="Andrzejewski T.M."/>
            <person name="Davidsen T.M."/>
            <person name="Wayne K.J."/>
            <person name="Tettelin H."/>
            <person name="Glass J.I."/>
            <person name="Rusch D."/>
            <person name="Podicherti R."/>
            <person name="Tsui H.-C.T."/>
            <person name="Winkler M.E."/>
        </authorList>
    </citation>
    <scope>NUCLEOTIDE SEQUENCE</scope>
</reference>
<dbReference type="EMBL" id="UINC01213086">
    <property type="protein sequence ID" value="SVE37698.1"/>
    <property type="molecule type" value="Genomic_DNA"/>
</dbReference>